<dbReference type="EMBL" id="JAHWDP010000003">
    <property type="protein sequence ID" value="MBW2937966.1"/>
    <property type="molecule type" value="Genomic_DNA"/>
</dbReference>
<proteinExistence type="predicted"/>
<dbReference type="RefSeq" id="WP_219052407.1">
    <property type="nucleotide sequence ID" value="NZ_JAHWDP010000003.1"/>
</dbReference>
<feature type="domain" description="TonB-dependent receptor plug" evidence="2">
    <location>
        <begin position="269"/>
        <end position="380"/>
    </location>
</feature>
<dbReference type="InterPro" id="IPR012910">
    <property type="entry name" value="Plug_dom"/>
</dbReference>
<accession>A0A9X1K027</accession>
<protein>
    <submittedName>
        <fullName evidence="3">TonB-dependent receptor plug domain-containing protein</fullName>
    </submittedName>
</protein>
<dbReference type="AlphaFoldDB" id="A0A9X1K027"/>
<dbReference type="Pfam" id="PF13715">
    <property type="entry name" value="CarbopepD_reg_2"/>
    <property type="match status" value="1"/>
</dbReference>
<dbReference type="Pfam" id="PF07715">
    <property type="entry name" value="Plug"/>
    <property type="match status" value="1"/>
</dbReference>
<name>A0A9X1K027_9FLAO</name>
<evidence type="ECO:0000256" key="1">
    <source>
        <dbReference type="SAM" id="SignalP"/>
    </source>
</evidence>
<organism evidence="3 4">
    <name type="scientific">Halomarinibacterium sedimenti</name>
    <dbReference type="NCBI Taxonomy" id="2857106"/>
    <lineage>
        <taxon>Bacteria</taxon>
        <taxon>Pseudomonadati</taxon>
        <taxon>Bacteroidota</taxon>
        <taxon>Flavobacteriia</taxon>
        <taxon>Flavobacteriales</taxon>
        <taxon>Flavobacteriaceae</taxon>
        <taxon>Halomarinibacterium</taxon>
    </lineage>
</organism>
<keyword evidence="4" id="KW-1185">Reference proteome</keyword>
<feature type="chain" id="PRO_5040798540" evidence="1">
    <location>
        <begin position="19"/>
        <end position="710"/>
    </location>
</feature>
<evidence type="ECO:0000259" key="2">
    <source>
        <dbReference type="Pfam" id="PF07715"/>
    </source>
</evidence>
<reference evidence="3" key="1">
    <citation type="submission" date="2021-07" db="EMBL/GenBank/DDBJ databases">
        <title>Aureisphaera sp. CAU 1614 isolated from sea sediment.</title>
        <authorList>
            <person name="Kim W."/>
        </authorList>
    </citation>
    <scope>NUCLEOTIDE SEQUENCE</scope>
    <source>
        <strain evidence="3">CAU 1614</strain>
    </source>
</reference>
<dbReference type="Proteomes" id="UP001138686">
    <property type="component" value="Unassembled WGS sequence"/>
</dbReference>
<evidence type="ECO:0000313" key="3">
    <source>
        <dbReference type="EMBL" id="MBW2937966.1"/>
    </source>
</evidence>
<keyword evidence="3" id="KW-0675">Receptor</keyword>
<keyword evidence="1" id="KW-0732">Signal</keyword>
<feature type="signal peptide" evidence="1">
    <location>
        <begin position="1"/>
        <end position="18"/>
    </location>
</feature>
<comment type="caution">
    <text evidence="3">The sequence shown here is derived from an EMBL/GenBank/DDBJ whole genome shotgun (WGS) entry which is preliminary data.</text>
</comment>
<sequence>MIRFLILILFTISISVNAQTETIIAWDISLSMKERDLEKEFDFITKYFERYQDTQVTVLQFNNVNLSETEFTITDGDWSAIKTLLESSQYNGATSYHLLNNIPSTSTTLLFTDGKENIERDLPLIEGTLYVVNGNKDHDLKNLQFLALANKGRFINLISTLPTSSNYITYTGTIFSESNEASEVVISVKGTNNSVIANKDGTYSIEAQPGDILVFSSLGLPPIEKKVTEDRNLNVWVKNDGIQLDQVFIKNKKAEKESNVVVKKERDPKTIGYAVSTVEEEDLNQGVSNISDATEGKFSGVTKGVNQDVSQSLIRGLSTISGNNYPLIIIDGAPIARSYSTTNGLLQLTDFIDPKNVADVTVLKGLAATNQYGSEGSNGVILIKTKMEAAREEAEKSGRVKKPDNFYEGKPIYTLPPTETKYLNEIKNVKDSKSAYNLFLNQREQFWNEPAYIIDLYNHFTPLNLKMAQAIGYNLLEREESKLSSLKGLLYATTQNKHYEMALDVATHLLEQYPEDAQSYLDLALAQKNAGNKQIALNMLLAIDNGTINPSINFTPLLKTVNNEIRNIAATKDAHFDLSKIGVKHLTKPNLDARIVVAWNNPNAEFELFFVNPSNLFYKWEHTNNNLERLQLEQLLGINQEEFEIEGSPKGQWLITVKYIGNRIFEDIEPTFLKYTVQYDYGKPTERTEEKVLRLSEKGSEYVLFKVNIN</sequence>
<gene>
    <name evidence="3" type="ORF">KXJ69_07605</name>
</gene>
<evidence type="ECO:0000313" key="4">
    <source>
        <dbReference type="Proteomes" id="UP001138686"/>
    </source>
</evidence>